<keyword evidence="2" id="KW-1185">Reference proteome</keyword>
<dbReference type="GeneID" id="114243220"/>
<evidence type="ECO:0000313" key="3">
    <source>
        <dbReference type="RefSeq" id="XP_028030425.1"/>
    </source>
</evidence>
<dbReference type="InterPro" id="IPR004245">
    <property type="entry name" value="DUF229"/>
</dbReference>
<proteinExistence type="predicted"/>
<dbReference type="Proteomes" id="UP000504629">
    <property type="component" value="Unplaced"/>
</dbReference>
<dbReference type="GO" id="GO:0005615">
    <property type="term" value="C:extracellular space"/>
    <property type="evidence" value="ECO:0007669"/>
    <property type="project" value="TreeGrafter"/>
</dbReference>
<evidence type="ECO:0000256" key="1">
    <source>
        <dbReference type="SAM" id="Phobius"/>
    </source>
</evidence>
<dbReference type="FunFam" id="3.40.720.10:FF:000017">
    <property type="entry name" value="Predicted protein"/>
    <property type="match status" value="1"/>
</dbReference>
<dbReference type="PANTHER" id="PTHR10974">
    <property type="entry name" value="FI08016P-RELATED"/>
    <property type="match status" value="1"/>
</dbReference>
<gene>
    <name evidence="3" type="primary">LOC114243220</name>
</gene>
<dbReference type="InterPro" id="IPR017850">
    <property type="entry name" value="Alkaline_phosphatase_core_sf"/>
</dbReference>
<dbReference type="Pfam" id="PF02995">
    <property type="entry name" value="DUF229"/>
    <property type="match status" value="1"/>
</dbReference>
<dbReference type="RefSeq" id="XP_028030425.1">
    <property type="nucleotide sequence ID" value="XM_028174624.1"/>
</dbReference>
<keyword evidence="1" id="KW-0812">Transmembrane</keyword>
<protein>
    <submittedName>
        <fullName evidence="3">Uncharacterized protein LOC114243220</fullName>
    </submittedName>
</protein>
<dbReference type="OrthoDB" id="413313at2759"/>
<reference evidence="3" key="1">
    <citation type="submission" date="2025-08" db="UniProtKB">
        <authorList>
            <consortium name="RefSeq"/>
        </authorList>
    </citation>
    <scope>IDENTIFICATION</scope>
    <source>
        <tissue evidence="3">Silk gland</tissue>
    </source>
</reference>
<dbReference type="KEGG" id="bman:114243220"/>
<sequence length="680" mass="79957">MTMIKMKYQAHIEFNMSKRLRKLKMKQIKVTALLMTMASLVAILLIYYLNWPIQRNAISSSTKDYVASLPMVHVPLRQIYNDVSNESSEIFYERRQEQMLDTPGCKIPMAMVNYFQYLNNSKSKHSSCSKRGIFLYKTGVDKIRVYIKNNIMKRHTKRFEDFKCCYRFLLVPKKLIYERMKLRYTNCKTLYHGLILDLETDFINVKCFQNISNNVSQEIYEDWFAFIKKINKTKVLRKDCQHNYNVLMIGLDSMSLPRLAQTMTRTIDHLYENFWLLFKGYHKVEDNTFPNLMAVLTGKNLTAITNLCTNRMDRCNELMIWSDFKRDGYITAYGEDYLRLPDTFTNRYAYNNSPTDHYLRPFFLQGEVDKFNKSLVCSGKEASGKHLLDYALDFANTYKREKFFGLFWMNSFSHNMNSRPQDADKMFEDFFNKLKYTGALFNTFVIFFSDHGIRFGEHRWRTNAYYDDRMPFLYMSVPNVFAEKLPLKLNSLAINQNRLITPYDLYSTLVEIKNISGCRNHTKTLPECCPGCQSLFEIVTENRTCSNVNIHEKWCSCHDLNPLPPNDKEGNKSAVIAVTHINNMIKTIETMPCWGCMKLSLRNIIRIHFYYSRAKENLYYVVAFAVTPGNVLYEATIERNNKTMDVIGPISIISPYRGLGKCTFKFKDRLFCMCQKKGKC</sequence>
<keyword evidence="1" id="KW-0472">Membrane</keyword>
<dbReference type="Gene3D" id="3.40.720.10">
    <property type="entry name" value="Alkaline Phosphatase, subunit A"/>
    <property type="match status" value="1"/>
</dbReference>
<dbReference type="AlphaFoldDB" id="A0A6J2JLN2"/>
<name>A0A6J2JLN2_BOMMA</name>
<dbReference type="CDD" id="cd16021">
    <property type="entry name" value="ALP_like"/>
    <property type="match status" value="1"/>
</dbReference>
<organism evidence="2 3">
    <name type="scientific">Bombyx mandarina</name>
    <name type="common">Wild silk moth</name>
    <name type="synonym">Wild silkworm</name>
    <dbReference type="NCBI Taxonomy" id="7092"/>
    <lineage>
        <taxon>Eukaryota</taxon>
        <taxon>Metazoa</taxon>
        <taxon>Ecdysozoa</taxon>
        <taxon>Arthropoda</taxon>
        <taxon>Hexapoda</taxon>
        <taxon>Insecta</taxon>
        <taxon>Pterygota</taxon>
        <taxon>Neoptera</taxon>
        <taxon>Endopterygota</taxon>
        <taxon>Lepidoptera</taxon>
        <taxon>Glossata</taxon>
        <taxon>Ditrysia</taxon>
        <taxon>Bombycoidea</taxon>
        <taxon>Bombycidae</taxon>
        <taxon>Bombycinae</taxon>
        <taxon>Bombyx</taxon>
    </lineage>
</organism>
<accession>A0A6J2JLN2</accession>
<feature type="transmembrane region" description="Helical" evidence="1">
    <location>
        <begin position="28"/>
        <end position="49"/>
    </location>
</feature>
<keyword evidence="1" id="KW-1133">Transmembrane helix</keyword>
<evidence type="ECO:0000313" key="2">
    <source>
        <dbReference type="Proteomes" id="UP000504629"/>
    </source>
</evidence>
<dbReference type="PANTHER" id="PTHR10974:SF9">
    <property type="entry name" value="DUF229 DOMAIN CONTAINING PROTEIN-RELATED"/>
    <property type="match status" value="1"/>
</dbReference>
<dbReference type="SUPFAM" id="SSF53649">
    <property type="entry name" value="Alkaline phosphatase-like"/>
    <property type="match status" value="1"/>
</dbReference>